<sequence>MKRTLPPTIKDLIKAQRLAADEAANLVPGTDIVLPSRDTRGVTVVIIAYRTGRILFDCIERVLSEVAVKQVIVVDNGSSERTIELLREIDEAYERVLLVQGHGNIGFARAANMGAQLASQPWVVFLNPDAILCDGAVEALVDTALSMPRPCLVGARVLNPDGTEQRGSRRGEVTPITTLVSLMRLSKYLPFLRAYEIHREDESLPESPVPVAAVSGACFCIARADFLAVGGFDTRFFLHVEDIDLCWRIRRKGGAVLFHPRAEVVHEGHTSRVDPLFVETNKGLGLVYYFLKRADTIWRKLYIMALSPLIVGVSILRAVMRRRLRDTDDFS</sequence>
<dbReference type="Pfam" id="PF13641">
    <property type="entry name" value="Glyco_tranf_2_3"/>
    <property type="match status" value="1"/>
</dbReference>
<evidence type="ECO:0000313" key="2">
    <source>
        <dbReference type="EMBL" id="BBF79707.1"/>
    </source>
</evidence>
<dbReference type="OrthoDB" id="9771846at2"/>
<dbReference type="InterPro" id="IPR029044">
    <property type="entry name" value="Nucleotide-diphossugar_trans"/>
</dbReference>
<dbReference type="AlphaFoldDB" id="A0A3G9FZ93"/>
<dbReference type="CDD" id="cd04186">
    <property type="entry name" value="GT_2_like_c"/>
    <property type="match status" value="1"/>
</dbReference>
<evidence type="ECO:0000256" key="1">
    <source>
        <dbReference type="SAM" id="Phobius"/>
    </source>
</evidence>
<dbReference type="SUPFAM" id="SSF53448">
    <property type="entry name" value="Nucleotide-diphospho-sugar transferases"/>
    <property type="match status" value="1"/>
</dbReference>
<keyword evidence="1" id="KW-0472">Membrane</keyword>
<organism evidence="2 3">
    <name type="scientific">Asticcacaulis excentricus</name>
    <dbReference type="NCBI Taxonomy" id="78587"/>
    <lineage>
        <taxon>Bacteria</taxon>
        <taxon>Pseudomonadati</taxon>
        <taxon>Pseudomonadota</taxon>
        <taxon>Alphaproteobacteria</taxon>
        <taxon>Caulobacterales</taxon>
        <taxon>Caulobacteraceae</taxon>
        <taxon>Asticcacaulis</taxon>
    </lineage>
</organism>
<keyword evidence="2" id="KW-0808">Transferase</keyword>
<dbReference type="RefSeq" id="WP_126419703.1">
    <property type="nucleotide sequence ID" value="NZ_AP018827.1"/>
</dbReference>
<evidence type="ECO:0000313" key="3">
    <source>
        <dbReference type="Proteomes" id="UP000278756"/>
    </source>
</evidence>
<dbReference type="PANTHER" id="PTHR43179:SF7">
    <property type="entry name" value="RHAMNOSYLTRANSFERASE WBBL"/>
    <property type="match status" value="1"/>
</dbReference>
<dbReference type="Proteomes" id="UP000278756">
    <property type="component" value="Chromosome 1"/>
</dbReference>
<dbReference type="EMBL" id="AP018827">
    <property type="protein sequence ID" value="BBF79707.1"/>
    <property type="molecule type" value="Genomic_DNA"/>
</dbReference>
<dbReference type="PANTHER" id="PTHR43179">
    <property type="entry name" value="RHAMNOSYLTRANSFERASE WBBL"/>
    <property type="match status" value="1"/>
</dbReference>
<protein>
    <submittedName>
        <fullName evidence="2">Glycosyl transferase family protein</fullName>
    </submittedName>
</protein>
<reference evidence="3" key="1">
    <citation type="journal article" date="2017" name="Biotechnol. Biofuels">
        <title>Evaluation of environmental bacterial communities as a factor affecting the growth of duckweed Lemna minor.</title>
        <authorList>
            <person name="Ishizawa H."/>
            <person name="Kuroda M."/>
            <person name="Morikawa M."/>
            <person name="Ike M."/>
        </authorList>
    </citation>
    <scope>NUCLEOTIDE SEQUENCE [LARGE SCALE GENOMIC DNA]</scope>
    <source>
        <strain evidence="3">M6</strain>
    </source>
</reference>
<gene>
    <name evidence="2" type="ORF">EM6_0277</name>
</gene>
<keyword evidence="1" id="KW-0812">Transmembrane</keyword>
<proteinExistence type="predicted"/>
<keyword evidence="1" id="KW-1133">Transmembrane helix</keyword>
<reference evidence="3" key="2">
    <citation type="journal article" date="2017" name="Plant Physiol. Biochem.">
        <title>Differential oxidative and antioxidative response of duckweed Lemna minor toward plant growth promoting/inhibiting bacteria.</title>
        <authorList>
            <person name="Ishizawa H."/>
            <person name="Kuroda M."/>
            <person name="Morikawa M."/>
            <person name="Ike M."/>
        </authorList>
    </citation>
    <scope>NUCLEOTIDE SEQUENCE [LARGE SCALE GENOMIC DNA]</scope>
    <source>
        <strain evidence="3">M6</strain>
    </source>
</reference>
<dbReference type="Gene3D" id="3.90.550.10">
    <property type="entry name" value="Spore Coat Polysaccharide Biosynthesis Protein SpsA, Chain A"/>
    <property type="match status" value="1"/>
</dbReference>
<dbReference type="GO" id="GO:0016740">
    <property type="term" value="F:transferase activity"/>
    <property type="evidence" value="ECO:0007669"/>
    <property type="project" value="UniProtKB-KW"/>
</dbReference>
<accession>A0A3G9FZ93</accession>
<feature type="transmembrane region" description="Helical" evidence="1">
    <location>
        <begin position="301"/>
        <end position="320"/>
    </location>
</feature>
<name>A0A3G9FZ93_9CAUL</name>